<feature type="compositionally biased region" description="Polar residues" evidence="1">
    <location>
        <begin position="167"/>
        <end position="177"/>
    </location>
</feature>
<feature type="compositionally biased region" description="Basic and acidic residues" evidence="1">
    <location>
        <begin position="184"/>
        <end position="205"/>
    </location>
</feature>
<name>A0AA38XVJ2_9EURO</name>
<dbReference type="AlphaFoldDB" id="A0AA38XVJ2"/>
<evidence type="ECO:0000256" key="1">
    <source>
        <dbReference type="SAM" id="MobiDB-lite"/>
    </source>
</evidence>
<proteinExistence type="predicted"/>
<keyword evidence="4" id="KW-1185">Reference proteome</keyword>
<dbReference type="Proteomes" id="UP001172681">
    <property type="component" value="Unassembled WGS sequence"/>
</dbReference>
<dbReference type="InterPro" id="IPR059215">
    <property type="entry name" value="BRCT2_TopBP1-like"/>
</dbReference>
<dbReference type="PROSITE" id="PS50172">
    <property type="entry name" value="BRCT"/>
    <property type="match status" value="1"/>
</dbReference>
<protein>
    <recommendedName>
        <fullName evidence="2">BRCT domain-containing protein</fullName>
    </recommendedName>
</protein>
<reference evidence="3" key="1">
    <citation type="submission" date="2022-10" db="EMBL/GenBank/DDBJ databases">
        <title>Culturing micro-colonial fungi from biological soil crusts in the Mojave desert and describing Neophaeococcomyces mojavensis, and introducing the new genera and species Taxawa tesnikishii.</title>
        <authorList>
            <person name="Kurbessoian T."/>
            <person name="Stajich J.E."/>
        </authorList>
    </citation>
    <scope>NUCLEOTIDE SEQUENCE</scope>
    <source>
        <strain evidence="3">TK_35</strain>
    </source>
</reference>
<dbReference type="SUPFAM" id="SSF52113">
    <property type="entry name" value="BRCT domain"/>
    <property type="match status" value="1"/>
</dbReference>
<feature type="region of interest" description="Disordered" evidence="1">
    <location>
        <begin position="105"/>
        <end position="205"/>
    </location>
</feature>
<feature type="region of interest" description="Disordered" evidence="1">
    <location>
        <begin position="290"/>
        <end position="309"/>
    </location>
</feature>
<dbReference type="InterPro" id="IPR001357">
    <property type="entry name" value="BRCT_dom"/>
</dbReference>
<feature type="compositionally biased region" description="Basic residues" evidence="1">
    <location>
        <begin position="105"/>
        <end position="115"/>
    </location>
</feature>
<dbReference type="Gene3D" id="3.40.50.10190">
    <property type="entry name" value="BRCT domain"/>
    <property type="match status" value="1"/>
</dbReference>
<dbReference type="Pfam" id="PF12738">
    <property type="entry name" value="PTCB-BRCT"/>
    <property type="match status" value="1"/>
</dbReference>
<feature type="compositionally biased region" description="Polar residues" evidence="1">
    <location>
        <begin position="294"/>
        <end position="309"/>
    </location>
</feature>
<organism evidence="3 4">
    <name type="scientific">Knufia peltigerae</name>
    <dbReference type="NCBI Taxonomy" id="1002370"/>
    <lineage>
        <taxon>Eukaryota</taxon>
        <taxon>Fungi</taxon>
        <taxon>Dikarya</taxon>
        <taxon>Ascomycota</taxon>
        <taxon>Pezizomycotina</taxon>
        <taxon>Eurotiomycetes</taxon>
        <taxon>Chaetothyriomycetidae</taxon>
        <taxon>Chaetothyriales</taxon>
        <taxon>Trichomeriaceae</taxon>
        <taxon>Knufia</taxon>
    </lineage>
</organism>
<evidence type="ECO:0000313" key="4">
    <source>
        <dbReference type="Proteomes" id="UP001172681"/>
    </source>
</evidence>
<dbReference type="SMART" id="SM00292">
    <property type="entry name" value="BRCT"/>
    <property type="match status" value="1"/>
</dbReference>
<dbReference type="CDD" id="cd17731">
    <property type="entry name" value="BRCT_TopBP1_rpt2_like"/>
    <property type="match status" value="1"/>
</dbReference>
<comment type="caution">
    <text evidence="3">The sequence shown here is derived from an EMBL/GenBank/DDBJ whole genome shotgun (WGS) entry which is preliminary data.</text>
</comment>
<dbReference type="InterPro" id="IPR036420">
    <property type="entry name" value="BRCT_dom_sf"/>
</dbReference>
<evidence type="ECO:0000313" key="3">
    <source>
        <dbReference type="EMBL" id="KAJ9624619.1"/>
    </source>
</evidence>
<evidence type="ECO:0000259" key="2">
    <source>
        <dbReference type="PROSITE" id="PS50172"/>
    </source>
</evidence>
<feature type="compositionally biased region" description="Basic and acidic residues" evidence="1">
    <location>
        <begin position="131"/>
        <end position="142"/>
    </location>
</feature>
<feature type="region of interest" description="Disordered" evidence="1">
    <location>
        <begin position="560"/>
        <end position="579"/>
    </location>
</feature>
<feature type="domain" description="BRCT" evidence="2">
    <location>
        <begin position="1"/>
        <end position="80"/>
    </location>
</feature>
<feature type="compositionally biased region" description="Acidic residues" evidence="1">
    <location>
        <begin position="143"/>
        <end position="152"/>
    </location>
</feature>
<dbReference type="EMBL" id="JAPDRN010000093">
    <property type="protein sequence ID" value="KAJ9624619.1"/>
    <property type="molecule type" value="Genomic_DNA"/>
</dbReference>
<feature type="compositionally biased region" description="Polar residues" evidence="1">
    <location>
        <begin position="120"/>
        <end position="130"/>
    </location>
</feature>
<gene>
    <name evidence="3" type="ORF">H2204_010801</name>
</gene>
<sequence>MGKAFRNITVASTGDFGDKTDKIKNWVEHAGGTFSKDVTPSVTHLVTSKKAWKRYHPMVQAARRLKTIHIVSLDWLEDSLTMTKSRRPLNETRYCYEKKGKIVKVPKVPRKRARAKKDSSTTAARTSRVQGSERDDLDRTKDEDDDDDDDDATGGVSLVVRKRDCTQIDSGSTTQLSPKKKKKQQQEQRSRGGGEKDRKAEEVHCPKDQRVEMTAREYEAECDEFVREMGTNGYRPFIDSKGFIYLLTLVRKDILQNRLEKHRLKVRYASCVSSVSSSSSCSVLSSTSPGDCVTNPTPSTTYPLTNQEPQDWSKLSNEEVRRIHEHLRVSEPSQTNIVDGHETIAVPKAYMPSYSVANFIPSLPYCPVPLYHFPKPFPFCKYPVIASSLPRSLQPSNPNLKVHIPNPWAQSLQLFEFDPNLRFTTRTHTDSVAGLNAEIPRIKSYACYSIYVRPGHRYVTQLAPPGSTFDFAFTMFNKFFQKRVGVSWDDRESLREMAQANRSEDKIALQSDGTSDGRLFKFFGPRVIKDNGMDQLGEGEVKGVEDRVRKPSVTILVNPAENQPMDEVEARAMTPEGGW</sequence>
<accession>A0AA38XVJ2</accession>